<name>A0A2H3BWE3_9AGAR</name>
<dbReference type="EMBL" id="KZ293431">
    <property type="protein sequence ID" value="PBK68897.1"/>
    <property type="molecule type" value="Genomic_DNA"/>
</dbReference>
<organism evidence="1 2">
    <name type="scientific">Armillaria solidipes</name>
    <dbReference type="NCBI Taxonomy" id="1076256"/>
    <lineage>
        <taxon>Eukaryota</taxon>
        <taxon>Fungi</taxon>
        <taxon>Dikarya</taxon>
        <taxon>Basidiomycota</taxon>
        <taxon>Agaricomycotina</taxon>
        <taxon>Agaricomycetes</taxon>
        <taxon>Agaricomycetidae</taxon>
        <taxon>Agaricales</taxon>
        <taxon>Marasmiineae</taxon>
        <taxon>Physalacriaceae</taxon>
        <taxon>Armillaria</taxon>
    </lineage>
</organism>
<reference evidence="2" key="1">
    <citation type="journal article" date="2017" name="Nat. Ecol. Evol.">
        <title>Genome expansion and lineage-specific genetic innovations in the forest pathogenic fungi Armillaria.</title>
        <authorList>
            <person name="Sipos G."/>
            <person name="Prasanna A.N."/>
            <person name="Walter M.C."/>
            <person name="O'Connor E."/>
            <person name="Balint B."/>
            <person name="Krizsan K."/>
            <person name="Kiss B."/>
            <person name="Hess J."/>
            <person name="Varga T."/>
            <person name="Slot J."/>
            <person name="Riley R."/>
            <person name="Boka B."/>
            <person name="Rigling D."/>
            <person name="Barry K."/>
            <person name="Lee J."/>
            <person name="Mihaltcheva S."/>
            <person name="LaButti K."/>
            <person name="Lipzen A."/>
            <person name="Waldron R."/>
            <person name="Moloney N.M."/>
            <person name="Sperisen C."/>
            <person name="Kredics L."/>
            <person name="Vagvoelgyi C."/>
            <person name="Patrignani A."/>
            <person name="Fitzpatrick D."/>
            <person name="Nagy I."/>
            <person name="Doyle S."/>
            <person name="Anderson J.B."/>
            <person name="Grigoriev I.V."/>
            <person name="Gueldener U."/>
            <person name="Muensterkoetter M."/>
            <person name="Nagy L.G."/>
        </authorList>
    </citation>
    <scope>NUCLEOTIDE SEQUENCE [LARGE SCALE GENOMIC DNA]</scope>
    <source>
        <strain evidence="2">28-4</strain>
    </source>
</reference>
<accession>A0A2H3BWE3</accession>
<protein>
    <submittedName>
        <fullName evidence="1">Uncharacterized protein</fullName>
    </submittedName>
</protein>
<sequence length="307" mass="35321">MFHLDAVARSVPEPVFPPDTLDVQIPAILRATRPFLDTDRDWMISNVTDLQRQVSVYDALLNRIDEIRSEVQSRRDAVHKVMVVYSSTLAPVRRLPVDVLRTVFREIQVSQWRNTTQTELAFSQGPWTLSHVCGAWRDVVLSYPQLWSHIVLHPYHVAGLTFRHTLVALKAMILRSEQCPLDIVFKFDDKHNKNMPAEEVFSVILEVSHRWRSLELRISLDFLETLKVVRGKIPRLESLTLNISNIPERSRTELPEGIRSSFADAPRLQNIILRGTHGLGDFIFPLHITHLAACVEMFLTLGLINLW</sequence>
<dbReference type="Proteomes" id="UP000218334">
    <property type="component" value="Unassembled WGS sequence"/>
</dbReference>
<evidence type="ECO:0000313" key="1">
    <source>
        <dbReference type="EMBL" id="PBK68897.1"/>
    </source>
</evidence>
<gene>
    <name evidence="1" type="ORF">ARMSODRAFT_1019471</name>
</gene>
<evidence type="ECO:0000313" key="2">
    <source>
        <dbReference type="Proteomes" id="UP000218334"/>
    </source>
</evidence>
<dbReference type="STRING" id="1076256.A0A2H3BWE3"/>
<proteinExistence type="predicted"/>
<dbReference type="AlphaFoldDB" id="A0A2H3BWE3"/>
<keyword evidence="2" id="KW-1185">Reference proteome</keyword>